<dbReference type="Pfam" id="PF13434">
    <property type="entry name" value="Lys_Orn_oxgnase"/>
    <property type="match status" value="1"/>
</dbReference>
<keyword evidence="12" id="KW-1185">Reference proteome</keyword>
<proteinExistence type="inferred from homology"/>
<dbReference type="InterPro" id="IPR025700">
    <property type="entry name" value="Lys/Orn_oxygenase"/>
</dbReference>
<keyword evidence="5" id="KW-0285">Flavoprotein</keyword>
<reference evidence="11 12" key="1">
    <citation type="journal article" date="2013" name="PLoS Genet.">
        <title>The genome and development-dependent transcriptomes of Pyronema confluens: a window into fungal evolution.</title>
        <authorList>
            <person name="Traeger S."/>
            <person name="Altegoer F."/>
            <person name="Freitag M."/>
            <person name="Gabaldon T."/>
            <person name="Kempken F."/>
            <person name="Kumar A."/>
            <person name="Marcet-Houben M."/>
            <person name="Poggeler S."/>
            <person name="Stajich J.E."/>
            <person name="Nowrousian M."/>
        </authorList>
    </citation>
    <scope>NUCLEOTIDE SEQUENCE [LARGE SCALE GENOMIC DNA]</scope>
    <source>
        <strain evidence="12">CBS 100304</strain>
        <tissue evidence="11">Vegetative mycelium</tissue>
    </source>
</reference>
<keyword evidence="6" id="KW-0274">FAD</keyword>
<dbReference type="GO" id="GO:0006879">
    <property type="term" value="P:intracellular iron ion homeostasis"/>
    <property type="evidence" value="ECO:0007669"/>
    <property type="project" value="TreeGrafter"/>
</dbReference>
<comment type="catalytic activity">
    <reaction evidence="9">
        <text>L-ornithine + NADPH + O2 = N(5)-hydroxy-L-ornithine + NADP(+) + H2O</text>
        <dbReference type="Rhea" id="RHEA:41508"/>
        <dbReference type="ChEBI" id="CHEBI:15377"/>
        <dbReference type="ChEBI" id="CHEBI:15379"/>
        <dbReference type="ChEBI" id="CHEBI:46911"/>
        <dbReference type="ChEBI" id="CHEBI:57783"/>
        <dbReference type="ChEBI" id="CHEBI:58349"/>
        <dbReference type="ChEBI" id="CHEBI:78275"/>
        <dbReference type="EC" id="1.14.13.196"/>
    </reaction>
</comment>
<evidence type="ECO:0000256" key="4">
    <source>
        <dbReference type="ARBA" id="ARBA00012881"/>
    </source>
</evidence>
<comment type="similarity">
    <text evidence="3">Belongs to the lysine N(6)-hydroxylase/L-ornithine N(5)-oxygenase family.</text>
</comment>
<evidence type="ECO:0000256" key="9">
    <source>
        <dbReference type="ARBA" id="ARBA00047598"/>
    </source>
</evidence>
<evidence type="ECO:0000256" key="2">
    <source>
        <dbReference type="ARBA" id="ARBA00004924"/>
    </source>
</evidence>
<dbReference type="PRINTS" id="PR00368">
    <property type="entry name" value="FADPNR"/>
</dbReference>
<keyword evidence="11" id="KW-0503">Monooxygenase</keyword>
<dbReference type="PANTHER" id="PTHR42802">
    <property type="entry name" value="MONOOXYGENASE"/>
    <property type="match status" value="1"/>
</dbReference>
<keyword evidence="8" id="KW-0560">Oxidoreductase</keyword>
<dbReference type="Gene3D" id="3.50.50.60">
    <property type="entry name" value="FAD/NAD(P)-binding domain"/>
    <property type="match status" value="1"/>
</dbReference>
<protein>
    <recommendedName>
        <fullName evidence="4">L-ornithine N(5)-monooxygenase [NAD(P)H]</fullName>
        <ecNumber evidence="4">1.14.13.196</ecNumber>
    </recommendedName>
</protein>
<dbReference type="EC" id="1.14.13.196" evidence="4"/>
<dbReference type="GO" id="GO:0004497">
    <property type="term" value="F:monooxygenase activity"/>
    <property type="evidence" value="ECO:0007669"/>
    <property type="project" value="UniProtKB-KW"/>
</dbReference>
<accession>U4LA57</accession>
<dbReference type="SUPFAM" id="SSF51905">
    <property type="entry name" value="FAD/NAD(P)-binding domain"/>
    <property type="match status" value="2"/>
</dbReference>
<evidence type="ECO:0000256" key="10">
    <source>
        <dbReference type="ARBA" id="ARBA00049248"/>
    </source>
</evidence>
<evidence type="ECO:0000256" key="5">
    <source>
        <dbReference type="ARBA" id="ARBA00022630"/>
    </source>
</evidence>
<dbReference type="InterPro" id="IPR036188">
    <property type="entry name" value="FAD/NAD-bd_sf"/>
</dbReference>
<dbReference type="EMBL" id="HF936373">
    <property type="protein sequence ID" value="CCX16267.1"/>
    <property type="molecule type" value="Genomic_DNA"/>
</dbReference>
<evidence type="ECO:0000313" key="12">
    <source>
        <dbReference type="Proteomes" id="UP000018144"/>
    </source>
</evidence>
<dbReference type="STRING" id="1076935.U4LA57"/>
<evidence type="ECO:0000256" key="6">
    <source>
        <dbReference type="ARBA" id="ARBA00022827"/>
    </source>
</evidence>
<dbReference type="AlphaFoldDB" id="U4LA57"/>
<evidence type="ECO:0000256" key="3">
    <source>
        <dbReference type="ARBA" id="ARBA00007588"/>
    </source>
</evidence>
<evidence type="ECO:0000313" key="11">
    <source>
        <dbReference type="EMBL" id="CCX16267.1"/>
    </source>
</evidence>
<dbReference type="PANTHER" id="PTHR42802:SF1">
    <property type="entry name" value="L-ORNITHINE N(5)-MONOOXYGENASE"/>
    <property type="match status" value="1"/>
</dbReference>
<evidence type="ECO:0000256" key="8">
    <source>
        <dbReference type="ARBA" id="ARBA00023002"/>
    </source>
</evidence>
<dbReference type="OrthoDB" id="3519933at2759"/>
<gene>
    <name evidence="11" type="ORF">PCON_02863</name>
</gene>
<dbReference type="eggNOG" id="KOG1399">
    <property type="taxonomic scope" value="Eukaryota"/>
</dbReference>
<comment type="cofactor">
    <cofactor evidence="1">
        <name>FAD</name>
        <dbReference type="ChEBI" id="CHEBI:57692"/>
    </cofactor>
</comment>
<keyword evidence="7" id="KW-0521">NADP</keyword>
<comment type="pathway">
    <text evidence="2">Siderophore biosynthesis.</text>
</comment>
<comment type="catalytic activity">
    <reaction evidence="10">
        <text>L-ornithine + NADH + O2 = N(5)-hydroxy-L-ornithine + NAD(+) + H2O</text>
        <dbReference type="Rhea" id="RHEA:41512"/>
        <dbReference type="ChEBI" id="CHEBI:15377"/>
        <dbReference type="ChEBI" id="CHEBI:15379"/>
        <dbReference type="ChEBI" id="CHEBI:46911"/>
        <dbReference type="ChEBI" id="CHEBI:57540"/>
        <dbReference type="ChEBI" id="CHEBI:57945"/>
        <dbReference type="ChEBI" id="CHEBI:78275"/>
        <dbReference type="EC" id="1.14.13.196"/>
    </reaction>
</comment>
<evidence type="ECO:0000256" key="7">
    <source>
        <dbReference type="ARBA" id="ARBA00022857"/>
    </source>
</evidence>
<sequence>MTITSFPVYDLVCVGFGPASLAIAIALSESRPNARVLFLERQSKFAWHSGMLLPGTRMQISFLKDLATMRNPRSHFTFTNYLHEQGRLVNFTNLGTFLPLREEFNDYLSWCADHFVDVVRYSHSVEEIVPVDGQRQIREWDITATNEATGTVEKFTTRNVVIAIGGRPSIPDGLSSDPRIIHSSRYSSAIPALLSDSSAPYKIAVIGAGQSSAEIFQNLGSKYPNAKTSLFIRSHALKPSDDSPFVNEIFNPERVDEVFAMDAETRRKFKAENAPTNYSVVRLELIEEIYNEMYLQRLRSPDERTWKHKIHALREVVGQEWVGEEGRVRLKLRNTRTGEMEVTEDTYDAVVCGTGYKRDVHERLMAGSTHLLRDGSWAVGRDYAVLFKEGAVAQGSGVYLQGCCEKTHGLSDSLLSILAVRAGEMVNNIFGEPAKANGVSKKRFRTDEALA</sequence>
<dbReference type="Proteomes" id="UP000018144">
    <property type="component" value="Unassembled WGS sequence"/>
</dbReference>
<name>U4LA57_PYROM</name>
<dbReference type="OMA" id="YTRYFHA"/>
<organism evidence="11 12">
    <name type="scientific">Pyronema omphalodes (strain CBS 100304)</name>
    <name type="common">Pyronema confluens</name>
    <dbReference type="NCBI Taxonomy" id="1076935"/>
    <lineage>
        <taxon>Eukaryota</taxon>
        <taxon>Fungi</taxon>
        <taxon>Dikarya</taxon>
        <taxon>Ascomycota</taxon>
        <taxon>Pezizomycotina</taxon>
        <taxon>Pezizomycetes</taxon>
        <taxon>Pezizales</taxon>
        <taxon>Pyronemataceae</taxon>
        <taxon>Pyronema</taxon>
    </lineage>
</organism>
<evidence type="ECO:0000256" key="1">
    <source>
        <dbReference type="ARBA" id="ARBA00001974"/>
    </source>
</evidence>